<dbReference type="HOGENOM" id="CLU_034646_5_3_7"/>
<evidence type="ECO:0000256" key="2">
    <source>
        <dbReference type="SAM" id="SignalP"/>
    </source>
</evidence>
<dbReference type="PROSITE" id="PS50198">
    <property type="entry name" value="PPIC_PPIASE_2"/>
    <property type="match status" value="1"/>
</dbReference>
<dbReference type="SUPFAM" id="SSF109998">
    <property type="entry name" value="Triger factor/SurA peptide-binding domain-like"/>
    <property type="match status" value="1"/>
</dbReference>
<dbReference type="Pfam" id="PF00639">
    <property type="entry name" value="Rotamase"/>
    <property type="match status" value="1"/>
</dbReference>
<keyword evidence="1" id="KW-0697">Rotamase</keyword>
<dbReference type="InterPro" id="IPR000297">
    <property type="entry name" value="PPIase_PpiC"/>
</dbReference>
<dbReference type="InterPro" id="IPR027304">
    <property type="entry name" value="Trigger_fact/SurA_dom_sf"/>
</dbReference>
<reference evidence="4" key="1">
    <citation type="submission" date="2009-07" db="EMBL/GenBank/DDBJ databases">
        <title>Complete sequence of Geobacter sp. M21.</title>
        <authorList>
            <consortium name="US DOE Joint Genome Institute"/>
            <person name="Lucas S."/>
            <person name="Copeland A."/>
            <person name="Lapidus A."/>
            <person name="Glavina del Rio T."/>
            <person name="Dalin E."/>
            <person name="Tice H."/>
            <person name="Bruce D."/>
            <person name="Goodwin L."/>
            <person name="Pitluck S."/>
            <person name="Saunders E."/>
            <person name="Brettin T."/>
            <person name="Detter J.C."/>
            <person name="Han C."/>
            <person name="Larimer F."/>
            <person name="Land M."/>
            <person name="Hauser L."/>
            <person name="Kyrpides N."/>
            <person name="Ovchinnikova G."/>
            <person name="Lovley D."/>
        </authorList>
    </citation>
    <scope>NUCLEOTIDE SEQUENCE [LARGE SCALE GENOMIC DNA]</scope>
    <source>
        <strain evidence="4">M21</strain>
    </source>
</reference>
<evidence type="ECO:0000313" key="4">
    <source>
        <dbReference type="EMBL" id="ACT19143.1"/>
    </source>
</evidence>
<organism evidence="4">
    <name type="scientific">Geobacter sp. (strain M21)</name>
    <dbReference type="NCBI Taxonomy" id="443144"/>
    <lineage>
        <taxon>Bacteria</taxon>
        <taxon>Pseudomonadati</taxon>
        <taxon>Thermodesulfobacteriota</taxon>
        <taxon>Desulfuromonadia</taxon>
        <taxon>Geobacterales</taxon>
        <taxon>Geobacteraceae</taxon>
        <taxon>Geobacter</taxon>
    </lineage>
</organism>
<gene>
    <name evidence="4" type="ordered locus">GM21_3115</name>
</gene>
<dbReference type="PANTHER" id="PTHR47245:SF2">
    <property type="entry name" value="PEPTIDYL-PROLYL CIS-TRANS ISOMERASE HP_0175-RELATED"/>
    <property type="match status" value="1"/>
</dbReference>
<dbReference type="Gene3D" id="1.10.4030.10">
    <property type="entry name" value="Porin chaperone SurA, peptide-binding domain"/>
    <property type="match status" value="1"/>
</dbReference>
<dbReference type="PANTHER" id="PTHR47245">
    <property type="entry name" value="PEPTIDYLPROLYL ISOMERASE"/>
    <property type="match status" value="1"/>
</dbReference>
<dbReference type="PROSITE" id="PS51257">
    <property type="entry name" value="PROKAR_LIPOPROTEIN"/>
    <property type="match status" value="1"/>
</dbReference>
<dbReference type="KEGG" id="gem:GM21_3115"/>
<dbReference type="Pfam" id="PF13624">
    <property type="entry name" value="SurA_N_3"/>
    <property type="match status" value="1"/>
</dbReference>
<protein>
    <submittedName>
        <fullName evidence="4">PpiC-type peptidyl-prolyl cis-trans isomerase</fullName>
    </submittedName>
</protein>
<dbReference type="STRING" id="443144.GM21_3115"/>
<name>C6E3F1_GEOSM</name>
<evidence type="ECO:0000256" key="1">
    <source>
        <dbReference type="PROSITE-ProRule" id="PRU00278"/>
    </source>
</evidence>
<dbReference type="EMBL" id="CP001661">
    <property type="protein sequence ID" value="ACT19143.1"/>
    <property type="molecule type" value="Genomic_DNA"/>
</dbReference>
<dbReference type="GO" id="GO:0003755">
    <property type="term" value="F:peptidyl-prolyl cis-trans isomerase activity"/>
    <property type="evidence" value="ECO:0007669"/>
    <property type="project" value="UniProtKB-KW"/>
</dbReference>
<dbReference type="PROSITE" id="PS01096">
    <property type="entry name" value="PPIC_PPIASE_1"/>
    <property type="match status" value="1"/>
</dbReference>
<accession>C6E3F1</accession>
<dbReference type="InterPro" id="IPR046357">
    <property type="entry name" value="PPIase_dom_sf"/>
</dbReference>
<feature type="signal peptide" evidence="2">
    <location>
        <begin position="1"/>
        <end position="19"/>
    </location>
</feature>
<dbReference type="InterPro" id="IPR023058">
    <property type="entry name" value="PPIase_PpiC_CS"/>
</dbReference>
<sequence>MSFLIRFAAAAVLCLAALAACRQSPQQKLSQDVPALVNGAPITRGEVDRAVKALLSQNRMAQPIAPEVMKKATEAALDQLISAEVLYQAASEMGVADLDRQVRDRVAQSRSRYRTGDEYEKALDSVEMSEKEVELAVRKDIVINNLIRTQFLPKATVSEAEIEEFYRENREKSFRLGERVRVSQILVPVPEQATPAARKQAREKALALLQRVRKGEDFAAVASLESAPPTNKNGGDMGGLNRGEAVPSFEKAAFGLKVGEVSEVVETPVGFHIVKLSQKLPPATATLDEARGQIVRYLQQSKVRKSVAEYAAQLRASGHIEKI</sequence>
<dbReference type="OrthoDB" id="14196at2"/>
<dbReference type="AlphaFoldDB" id="C6E3F1"/>
<keyword evidence="2" id="KW-0732">Signal</keyword>
<dbReference type="eggNOG" id="COG0760">
    <property type="taxonomic scope" value="Bacteria"/>
</dbReference>
<dbReference type="InterPro" id="IPR050245">
    <property type="entry name" value="PrsA_foldase"/>
</dbReference>
<feature type="chain" id="PRO_5007911682" evidence="2">
    <location>
        <begin position="20"/>
        <end position="323"/>
    </location>
</feature>
<dbReference type="Gene3D" id="3.10.50.40">
    <property type="match status" value="1"/>
</dbReference>
<dbReference type="SUPFAM" id="SSF54534">
    <property type="entry name" value="FKBP-like"/>
    <property type="match status" value="1"/>
</dbReference>
<feature type="domain" description="PpiC" evidence="3">
    <location>
        <begin position="177"/>
        <end position="278"/>
    </location>
</feature>
<evidence type="ECO:0000259" key="3">
    <source>
        <dbReference type="PROSITE" id="PS50198"/>
    </source>
</evidence>
<keyword evidence="1 4" id="KW-0413">Isomerase</keyword>
<proteinExistence type="predicted"/>